<protein>
    <recommendedName>
        <fullName evidence="1">NAD(P)-binding domain-containing protein</fullName>
    </recommendedName>
</protein>
<feature type="domain" description="NAD(P)-binding" evidence="1">
    <location>
        <begin position="13"/>
        <end position="206"/>
    </location>
</feature>
<dbReference type="InterPro" id="IPR036291">
    <property type="entry name" value="NAD(P)-bd_dom_sf"/>
</dbReference>
<dbReference type="AlphaFoldDB" id="A0A7R9VGE2"/>
<organism evidence="2">
    <name type="scientific">Pseudictyota dubia</name>
    <dbReference type="NCBI Taxonomy" id="2749911"/>
    <lineage>
        <taxon>Eukaryota</taxon>
        <taxon>Sar</taxon>
        <taxon>Stramenopiles</taxon>
        <taxon>Ochrophyta</taxon>
        <taxon>Bacillariophyta</taxon>
        <taxon>Mediophyceae</taxon>
        <taxon>Biddulphiophycidae</taxon>
        <taxon>Eupodiscales</taxon>
        <taxon>Odontellaceae</taxon>
        <taxon>Pseudictyota</taxon>
    </lineage>
</organism>
<proteinExistence type="predicted"/>
<dbReference type="GO" id="GO:0042602">
    <property type="term" value="F:riboflavin reductase (NADPH) activity"/>
    <property type="evidence" value="ECO:0007669"/>
    <property type="project" value="TreeGrafter"/>
</dbReference>
<dbReference type="GO" id="GO:0004074">
    <property type="term" value="F:biliverdin reductase [NAD(P)H] activity"/>
    <property type="evidence" value="ECO:0007669"/>
    <property type="project" value="TreeGrafter"/>
</dbReference>
<dbReference type="PANTHER" id="PTHR43355:SF2">
    <property type="entry name" value="FLAVIN REDUCTASE (NADPH)"/>
    <property type="match status" value="1"/>
</dbReference>
<accession>A0A7R9VGE2</accession>
<dbReference type="EMBL" id="HBED01004538">
    <property type="protein sequence ID" value="CAD8294947.1"/>
    <property type="molecule type" value="Transcribed_RNA"/>
</dbReference>
<reference evidence="2" key="1">
    <citation type="submission" date="2021-01" db="EMBL/GenBank/DDBJ databases">
        <authorList>
            <person name="Corre E."/>
            <person name="Pelletier E."/>
            <person name="Niang G."/>
            <person name="Scheremetjew M."/>
            <person name="Finn R."/>
            <person name="Kale V."/>
            <person name="Holt S."/>
            <person name="Cochrane G."/>
            <person name="Meng A."/>
            <person name="Brown T."/>
            <person name="Cohen L."/>
        </authorList>
    </citation>
    <scope>NUCLEOTIDE SEQUENCE</scope>
    <source>
        <strain evidence="2">CCMP147</strain>
    </source>
</reference>
<evidence type="ECO:0000313" key="2">
    <source>
        <dbReference type="EMBL" id="CAD8294947.1"/>
    </source>
</evidence>
<dbReference type="Pfam" id="PF13460">
    <property type="entry name" value="NAD_binding_10"/>
    <property type="match status" value="1"/>
</dbReference>
<name>A0A7R9VGE2_9STRA</name>
<dbReference type="SUPFAM" id="SSF51735">
    <property type="entry name" value="NAD(P)-binding Rossmann-fold domains"/>
    <property type="match status" value="1"/>
</dbReference>
<sequence length="227" mass="24281">MTDSSLLSILVIGASGRTGLEILQKLSQDTKKKEVHAFCRDPSKIPDQYKEKCQSVIKGDARSPDDIEEAINDSNSQVVIVSIGNGDSVAKSSVRTASARALADVMEKPKYHHVHALIVSSTGAGTSKIKVGMGVGKIISFHLRHVLQDHTGQEKAFGPVIDRTVIVRATALTDNKATGNVKEFGDKEKSPTIKIDRTDLAKWVVKEVCASGPVGGKVVNITGIKAK</sequence>
<dbReference type="PANTHER" id="PTHR43355">
    <property type="entry name" value="FLAVIN REDUCTASE (NADPH)"/>
    <property type="match status" value="1"/>
</dbReference>
<dbReference type="Gene3D" id="3.40.50.720">
    <property type="entry name" value="NAD(P)-binding Rossmann-like Domain"/>
    <property type="match status" value="1"/>
</dbReference>
<evidence type="ECO:0000259" key="1">
    <source>
        <dbReference type="Pfam" id="PF13460"/>
    </source>
</evidence>
<dbReference type="InterPro" id="IPR051606">
    <property type="entry name" value="Polyketide_Oxido-like"/>
</dbReference>
<gene>
    <name evidence="2" type="ORF">TDUB1175_LOCUS2223</name>
</gene>
<dbReference type="InterPro" id="IPR016040">
    <property type="entry name" value="NAD(P)-bd_dom"/>
</dbReference>